<dbReference type="SMART" id="SM00225">
    <property type="entry name" value="BTB"/>
    <property type="match status" value="1"/>
</dbReference>
<feature type="domain" description="BTB" evidence="1">
    <location>
        <begin position="207"/>
        <end position="274"/>
    </location>
</feature>
<accession>A0ABP1QM89</accession>
<name>A0ABP1QM89_9HEXA</name>
<dbReference type="InterPro" id="IPR011333">
    <property type="entry name" value="SKP1/BTB/POZ_sf"/>
</dbReference>
<sequence length="375" mass="42352">MAVYLVNDKPFQAQFKAITPTLSVSVVDFVVDLRPPPNCEESEKFCSDLKSFTESNGLSRNMISVTFLVSHCSTLLREGVGLNVGVNGHEKPLPMKVKVSGLFVDKVLRGFTEKTKIKLDFEKKGKKFNVVSKELDIPFDNHPKGGYGYYYMFEDELSILSSTFNLFPTLSTIGTMTIQLLKCNNPHFPDTTATATNKKILHDRIQCDFALLAKNGTPVPCHMSFLACHSQVFERMFQTDCKEVQEKSCQTSLSEAAVNALLKFLYYSDLDDATKSSSISLELLKTAHEYDMALLEIAMKRMLLGKSNDWFDWDVVLLLFQFALKVEDYKDLKGKAVEVIKSKPGPLRTSVAFKQLFKNDLETAMELFLFCLKKI</sequence>
<dbReference type="InterPro" id="IPR044714">
    <property type="entry name" value="AtSIBP1-like"/>
</dbReference>
<dbReference type="CDD" id="cd18186">
    <property type="entry name" value="BTB_POZ_ZBTB_KLHL-like"/>
    <property type="match status" value="1"/>
</dbReference>
<organism evidence="2 3">
    <name type="scientific">Orchesella dallaii</name>
    <dbReference type="NCBI Taxonomy" id="48710"/>
    <lineage>
        <taxon>Eukaryota</taxon>
        <taxon>Metazoa</taxon>
        <taxon>Ecdysozoa</taxon>
        <taxon>Arthropoda</taxon>
        <taxon>Hexapoda</taxon>
        <taxon>Collembola</taxon>
        <taxon>Entomobryomorpha</taxon>
        <taxon>Entomobryoidea</taxon>
        <taxon>Orchesellidae</taxon>
        <taxon>Orchesellinae</taxon>
        <taxon>Orchesella</taxon>
    </lineage>
</organism>
<reference evidence="2 3" key="1">
    <citation type="submission" date="2024-08" db="EMBL/GenBank/DDBJ databases">
        <authorList>
            <person name="Cucini C."/>
            <person name="Frati F."/>
        </authorList>
    </citation>
    <scope>NUCLEOTIDE SEQUENCE [LARGE SCALE GENOMIC DNA]</scope>
</reference>
<dbReference type="PANTHER" id="PTHR46672">
    <property type="entry name" value="OS08G0495500 PROTEIN-RELATED"/>
    <property type="match status" value="1"/>
</dbReference>
<comment type="caution">
    <text evidence="2">The sequence shown here is derived from an EMBL/GenBank/DDBJ whole genome shotgun (WGS) entry which is preliminary data.</text>
</comment>
<keyword evidence="3" id="KW-1185">Reference proteome</keyword>
<gene>
    <name evidence="2" type="ORF">ODALV1_LOCUS12910</name>
</gene>
<evidence type="ECO:0000313" key="2">
    <source>
        <dbReference type="EMBL" id="CAL8108217.1"/>
    </source>
</evidence>
<proteinExistence type="predicted"/>
<protein>
    <recommendedName>
        <fullName evidence="1">BTB domain-containing protein</fullName>
    </recommendedName>
</protein>
<dbReference type="EMBL" id="CAXLJM020000039">
    <property type="protein sequence ID" value="CAL8108217.1"/>
    <property type="molecule type" value="Genomic_DNA"/>
</dbReference>
<dbReference type="Pfam" id="PF00651">
    <property type="entry name" value="BTB"/>
    <property type="match status" value="1"/>
</dbReference>
<dbReference type="PROSITE" id="PS50097">
    <property type="entry name" value="BTB"/>
    <property type="match status" value="1"/>
</dbReference>
<dbReference type="InterPro" id="IPR000210">
    <property type="entry name" value="BTB/POZ_dom"/>
</dbReference>
<dbReference type="Proteomes" id="UP001642540">
    <property type="component" value="Unassembled WGS sequence"/>
</dbReference>
<dbReference type="Gene3D" id="3.30.710.10">
    <property type="entry name" value="Potassium Channel Kv1.1, Chain A"/>
    <property type="match status" value="1"/>
</dbReference>
<dbReference type="SUPFAM" id="SSF54695">
    <property type="entry name" value="POZ domain"/>
    <property type="match status" value="1"/>
</dbReference>
<evidence type="ECO:0000259" key="1">
    <source>
        <dbReference type="PROSITE" id="PS50097"/>
    </source>
</evidence>
<evidence type="ECO:0000313" key="3">
    <source>
        <dbReference type="Proteomes" id="UP001642540"/>
    </source>
</evidence>